<accession>A0A1B6NRS0</accession>
<dbReference type="AlphaFoldDB" id="A0A1B6NRS0"/>
<name>A0A1B6NRS0_9ZZZZ</name>
<sequence length="53" mass="6280">MASPHRYYQIALDCQRRSFENLGRIDEALNTLERYIGYATSIEDWDTYTYGLV</sequence>
<feature type="non-terminal residue" evidence="1">
    <location>
        <position position="53"/>
    </location>
</feature>
<dbReference type="EMBL" id="AYSL01001336">
    <property type="protein sequence ID" value="KTF06149.1"/>
    <property type="molecule type" value="Genomic_DNA"/>
</dbReference>
<evidence type="ECO:0000313" key="1">
    <source>
        <dbReference type="EMBL" id="KTF06149.1"/>
    </source>
</evidence>
<organism evidence="1">
    <name type="scientific">marine sediment metagenome</name>
    <dbReference type="NCBI Taxonomy" id="412755"/>
    <lineage>
        <taxon>unclassified sequences</taxon>
        <taxon>metagenomes</taxon>
        <taxon>ecological metagenomes</taxon>
    </lineage>
</organism>
<reference evidence="1" key="1">
    <citation type="submission" date="2013-11" db="EMBL/GenBank/DDBJ databases">
        <title>Microbial diversity, functional groups and degradation webs in Northern and Southern Mediterranean and Red Sea marine crude oil polluted sites.</title>
        <authorList>
            <person name="Daffonchio D."/>
            <person name="Mapelli F."/>
            <person name="Ferrer M."/>
            <person name="Richter M."/>
            <person name="Cherif A."/>
            <person name="Malkawi H.I."/>
            <person name="Yakimov M.M."/>
            <person name="Abdel-Fattah Y.R."/>
            <person name="Blaghen M."/>
            <person name="Golyshin P.N."/>
            <person name="Kalogerakis N."/>
            <person name="Boon N."/>
            <person name="Magagnini M."/>
            <person name="Fava F."/>
        </authorList>
    </citation>
    <scope>NUCLEOTIDE SEQUENCE</scope>
</reference>
<proteinExistence type="predicted"/>
<protein>
    <submittedName>
        <fullName evidence="1">Diguanylate cyclase</fullName>
    </submittedName>
</protein>
<comment type="caution">
    <text evidence="1">The sequence shown here is derived from an EMBL/GenBank/DDBJ whole genome shotgun (WGS) entry which is preliminary data.</text>
</comment>
<gene>
    <name evidence="1" type="ORF">MGSAQ_002357</name>
</gene>